<keyword evidence="2" id="KW-1185">Reference proteome</keyword>
<evidence type="ECO:0000313" key="2">
    <source>
        <dbReference type="Proteomes" id="UP001314169"/>
    </source>
</evidence>
<reference evidence="1" key="1">
    <citation type="submission" date="2023-12" db="EMBL/GenBank/DDBJ databases">
        <authorList>
            <person name="Brown T."/>
        </authorList>
    </citation>
    <scope>NUCLEOTIDE SEQUENCE</scope>
</reference>
<evidence type="ECO:0000313" key="1">
    <source>
        <dbReference type="EMBL" id="CAK6445890.1"/>
    </source>
</evidence>
<proteinExistence type="predicted"/>
<gene>
    <name evidence="1" type="ORF">MPIPNATIZW_LOCUS14196</name>
</gene>
<organism evidence="1 2">
    <name type="scientific">Pipistrellus nathusii</name>
    <name type="common">Nathusius' pipistrelle</name>
    <dbReference type="NCBI Taxonomy" id="59473"/>
    <lineage>
        <taxon>Eukaryota</taxon>
        <taxon>Metazoa</taxon>
        <taxon>Chordata</taxon>
        <taxon>Craniata</taxon>
        <taxon>Vertebrata</taxon>
        <taxon>Euteleostomi</taxon>
        <taxon>Mammalia</taxon>
        <taxon>Eutheria</taxon>
        <taxon>Laurasiatheria</taxon>
        <taxon>Chiroptera</taxon>
        <taxon>Yangochiroptera</taxon>
        <taxon>Vespertilionidae</taxon>
        <taxon>Pipistrellus</taxon>
    </lineage>
</organism>
<protein>
    <submittedName>
        <fullName evidence="1">Uncharacterized protein</fullName>
    </submittedName>
</protein>
<dbReference type="EMBL" id="OY882862">
    <property type="protein sequence ID" value="CAK6445890.1"/>
    <property type="molecule type" value="Genomic_DNA"/>
</dbReference>
<sequence>MPLNELLMVHFSRIGNHFLTYAFLFHNNNTGGKNTKPISEQQHHLGASHLMASSSSYTPQRACRLELDLQRLNDLPKAIQVMTEPKVKPSSTVYQFSTLSICCAEVIHFSLAVKQV</sequence>
<name>A0ABP0A5V9_PIPNA</name>
<accession>A0ABP0A5V9</accession>
<dbReference type="Proteomes" id="UP001314169">
    <property type="component" value="Chromosome 5"/>
</dbReference>